<dbReference type="EMBL" id="GL945434">
    <property type="protein sequence ID" value="EGO25017.1"/>
    <property type="molecule type" value="Genomic_DNA"/>
</dbReference>
<reference evidence="7" key="1">
    <citation type="journal article" date="2011" name="Science">
        <title>The plant cell wall-decomposing machinery underlies the functional diversity of forest fungi.</title>
        <authorList>
            <person name="Eastwood D.C."/>
            <person name="Floudas D."/>
            <person name="Binder M."/>
            <person name="Majcherczyk A."/>
            <person name="Schneider P."/>
            <person name="Aerts A."/>
            <person name="Asiegbu F.O."/>
            <person name="Baker S.E."/>
            <person name="Barry K."/>
            <person name="Bendiksby M."/>
            <person name="Blumentritt M."/>
            <person name="Coutinho P.M."/>
            <person name="Cullen D."/>
            <person name="de Vries R.P."/>
            <person name="Gathman A."/>
            <person name="Goodell B."/>
            <person name="Henrissat B."/>
            <person name="Ihrmark K."/>
            <person name="Kauserud H."/>
            <person name="Kohler A."/>
            <person name="LaButti K."/>
            <person name="Lapidus A."/>
            <person name="Lavin J.L."/>
            <person name="Lee Y.-H."/>
            <person name="Lindquist E."/>
            <person name="Lilly W."/>
            <person name="Lucas S."/>
            <person name="Morin E."/>
            <person name="Murat C."/>
            <person name="Oguiza J.A."/>
            <person name="Park J."/>
            <person name="Pisabarro A.G."/>
            <person name="Riley R."/>
            <person name="Rosling A."/>
            <person name="Salamov A."/>
            <person name="Schmidt O."/>
            <person name="Schmutz J."/>
            <person name="Skrede I."/>
            <person name="Stenlid J."/>
            <person name="Wiebenga A."/>
            <person name="Xie X."/>
            <person name="Kuees U."/>
            <person name="Hibbett D.S."/>
            <person name="Hoffmeister D."/>
            <person name="Hoegberg N."/>
            <person name="Martin F."/>
            <person name="Grigoriev I.V."/>
            <person name="Watkinson S.C."/>
        </authorList>
    </citation>
    <scope>NUCLEOTIDE SEQUENCE [LARGE SCALE GENOMIC DNA]</scope>
    <source>
        <strain evidence="7">S7.9</strain>
    </source>
</reference>
<dbReference type="GO" id="GO:0005576">
    <property type="term" value="C:extracellular region"/>
    <property type="evidence" value="ECO:0007669"/>
    <property type="project" value="UniProtKB-SubCell"/>
</dbReference>
<feature type="domain" description="Crinkler effector protein N-terminal" evidence="5">
    <location>
        <begin position="64"/>
        <end position="152"/>
    </location>
</feature>
<name>F8NWJ2_SERL9</name>
<accession>F8NWJ2</accession>
<dbReference type="Proteomes" id="UP000008064">
    <property type="component" value="Unassembled WGS sequence"/>
</dbReference>
<proteinExistence type="predicted"/>
<feature type="region of interest" description="Disordered" evidence="4">
    <location>
        <begin position="408"/>
        <end position="435"/>
    </location>
</feature>
<dbReference type="RefSeq" id="XP_007319036.1">
    <property type="nucleotide sequence ID" value="XM_007318974.1"/>
</dbReference>
<evidence type="ECO:0000313" key="6">
    <source>
        <dbReference type="EMBL" id="EGO25017.1"/>
    </source>
</evidence>
<dbReference type="Pfam" id="PF20147">
    <property type="entry name" value="Crinkler"/>
    <property type="match status" value="2"/>
</dbReference>
<evidence type="ECO:0000256" key="1">
    <source>
        <dbReference type="ARBA" id="ARBA00004340"/>
    </source>
</evidence>
<evidence type="ECO:0000256" key="2">
    <source>
        <dbReference type="ARBA" id="ARBA00004613"/>
    </source>
</evidence>
<dbReference type="KEGG" id="sla:SERLADRAFT_438622"/>
<dbReference type="OrthoDB" id="2427869at2759"/>
<sequence>MKQSGHVNNRSTIGQSVDQRLVDRFGDFPGYGGVAHQGMAELPHTRAPSFIFSFSPAKCHNMEKLNCWVYGEDVENILPVNISSSETVYDLKKVIKDENSLQVQAKYLELYSICLPDDEQLEGKLNRWDHSKEMKLTTRSKLSTLFPKSKEGVWFIIVRAPSSFSRKIEVPNLTLCCWVRGDRSSVVFYVKVSSSETVYDLKTVIKNERFVTFRDVEATNLELYKVSFPYEGGDSLEGVLSNLTSPSLENPLEAGQQLSDVFTQPPARNQLHLIIDVLSVECWIRGADLAGFIKVTIPAEADIGDLNASIKAAYSGIIPFPGFRVYKVTANNDDELHEILGATGSGQMLQGTVILKEVFDDVPFLQMPRVVVELLDEKITGHPPSAYRHVGNGDPIATARNKFLISTPKEKPSATGTPSEFRRRQNNSQHLKSIPCGRPREYEETIPVTLLHPVFGQFLDDCQTIDVTADDNSFVEHLAIAMSALYENENGRLEAVDKVFQKYRFHFTITKTKTTAYITDADMQSQGHRYVIAEYKNETGNASAEPYFQAIGYYLEGTRDKAVKFSRSPLPCLLLAIF</sequence>
<organism evidence="7">
    <name type="scientific">Serpula lacrymans var. lacrymans (strain S7.9)</name>
    <name type="common">Dry rot fungus</name>
    <dbReference type="NCBI Taxonomy" id="578457"/>
    <lineage>
        <taxon>Eukaryota</taxon>
        <taxon>Fungi</taxon>
        <taxon>Dikarya</taxon>
        <taxon>Basidiomycota</taxon>
        <taxon>Agaricomycotina</taxon>
        <taxon>Agaricomycetes</taxon>
        <taxon>Agaricomycetidae</taxon>
        <taxon>Boletales</taxon>
        <taxon>Coniophorineae</taxon>
        <taxon>Serpulaceae</taxon>
        <taxon>Serpula</taxon>
    </lineage>
</organism>
<gene>
    <name evidence="6" type="ORF">SERLADRAFT_438622</name>
</gene>
<evidence type="ECO:0000256" key="3">
    <source>
        <dbReference type="ARBA" id="ARBA00022525"/>
    </source>
</evidence>
<feature type="domain" description="Crinkler effector protein N-terminal" evidence="5">
    <location>
        <begin position="173"/>
        <end position="275"/>
    </location>
</feature>
<dbReference type="GeneID" id="18815057"/>
<comment type="subcellular location">
    <subcellularLocation>
        <location evidence="1">Host cell</location>
    </subcellularLocation>
    <subcellularLocation>
        <location evidence="2">Secreted</location>
    </subcellularLocation>
</comment>
<dbReference type="HOGENOM" id="CLU_481501_0_0_1"/>
<protein>
    <recommendedName>
        <fullName evidence="5">Crinkler effector protein N-terminal domain-containing protein</fullName>
    </recommendedName>
</protein>
<feature type="non-terminal residue" evidence="6">
    <location>
        <position position="578"/>
    </location>
</feature>
<evidence type="ECO:0000259" key="5">
    <source>
        <dbReference type="Pfam" id="PF20147"/>
    </source>
</evidence>
<evidence type="ECO:0000313" key="7">
    <source>
        <dbReference type="Proteomes" id="UP000008064"/>
    </source>
</evidence>
<dbReference type="AlphaFoldDB" id="F8NWJ2"/>
<evidence type="ECO:0000256" key="4">
    <source>
        <dbReference type="SAM" id="MobiDB-lite"/>
    </source>
</evidence>
<dbReference type="InterPro" id="IPR045379">
    <property type="entry name" value="Crinkler_N"/>
</dbReference>
<keyword evidence="3" id="KW-0964">Secreted</keyword>
<dbReference type="GO" id="GO:0043657">
    <property type="term" value="C:host cell"/>
    <property type="evidence" value="ECO:0007669"/>
    <property type="project" value="UniProtKB-SubCell"/>
</dbReference>